<dbReference type="InterPro" id="IPR020103">
    <property type="entry name" value="PsdUridine_synth_cat_dom_sf"/>
</dbReference>
<comment type="function">
    <text evidence="5">Responsible for synthesis of pseudouridine from uracil-55 in the psi GC loop of transfer RNAs.</text>
</comment>
<dbReference type="AlphaFoldDB" id="A0A1G9V1X5"/>
<dbReference type="CDD" id="cd02573">
    <property type="entry name" value="PseudoU_synth_EcTruB"/>
    <property type="match status" value="1"/>
</dbReference>
<dbReference type="InterPro" id="IPR032819">
    <property type="entry name" value="TruB_C"/>
</dbReference>
<comment type="similarity">
    <text evidence="2 5">Belongs to the pseudouridine synthase TruB family. Type 1 subfamily.</text>
</comment>
<dbReference type="HAMAP" id="MF_01080">
    <property type="entry name" value="TruB_bact"/>
    <property type="match status" value="1"/>
</dbReference>
<feature type="domain" description="Pseudouridine synthase II N-terminal" evidence="6">
    <location>
        <begin position="32"/>
        <end position="180"/>
    </location>
</feature>
<keyword evidence="4 5" id="KW-0413">Isomerase</keyword>
<dbReference type="Pfam" id="PF16198">
    <property type="entry name" value="TruB_C_2"/>
    <property type="match status" value="1"/>
</dbReference>
<dbReference type="STRING" id="144026.SAMN04488568_11753"/>
<keyword evidence="3 5" id="KW-0819">tRNA processing</keyword>
<dbReference type="GO" id="GO:0031119">
    <property type="term" value="P:tRNA pseudouridine synthesis"/>
    <property type="evidence" value="ECO:0007669"/>
    <property type="project" value="UniProtKB-UniRule"/>
</dbReference>
<evidence type="ECO:0000259" key="7">
    <source>
        <dbReference type="Pfam" id="PF16198"/>
    </source>
</evidence>
<dbReference type="InterPro" id="IPR002501">
    <property type="entry name" value="PsdUridine_synth_N"/>
</dbReference>
<dbReference type="InterPro" id="IPR014780">
    <property type="entry name" value="tRNA_psdUridine_synth_TruB"/>
</dbReference>
<dbReference type="GO" id="GO:0160148">
    <property type="term" value="F:tRNA pseudouridine(55) synthase activity"/>
    <property type="evidence" value="ECO:0007669"/>
    <property type="project" value="UniProtKB-EC"/>
</dbReference>
<evidence type="ECO:0000313" key="8">
    <source>
        <dbReference type="EMBL" id="SDM66128.1"/>
    </source>
</evidence>
<dbReference type="RefSeq" id="WP_091771199.1">
    <property type="nucleotide sequence ID" value="NZ_FNHG01000017.1"/>
</dbReference>
<evidence type="ECO:0000313" key="9">
    <source>
        <dbReference type="Proteomes" id="UP000199759"/>
    </source>
</evidence>
<keyword evidence="9" id="KW-1185">Reference proteome</keyword>
<proteinExistence type="inferred from homology"/>
<dbReference type="Gene3D" id="3.30.2350.10">
    <property type="entry name" value="Pseudouridine synthase"/>
    <property type="match status" value="1"/>
</dbReference>
<dbReference type="SUPFAM" id="SSF55120">
    <property type="entry name" value="Pseudouridine synthase"/>
    <property type="match status" value="1"/>
</dbReference>
<evidence type="ECO:0000256" key="1">
    <source>
        <dbReference type="ARBA" id="ARBA00000385"/>
    </source>
</evidence>
<dbReference type="PANTHER" id="PTHR13767:SF2">
    <property type="entry name" value="PSEUDOURIDYLATE SYNTHASE TRUB1"/>
    <property type="match status" value="1"/>
</dbReference>
<dbReference type="Pfam" id="PF01509">
    <property type="entry name" value="TruB_N"/>
    <property type="match status" value="1"/>
</dbReference>
<dbReference type="GO" id="GO:0003723">
    <property type="term" value="F:RNA binding"/>
    <property type="evidence" value="ECO:0007669"/>
    <property type="project" value="InterPro"/>
</dbReference>
<feature type="active site" description="Nucleophile" evidence="5">
    <location>
        <position position="47"/>
    </location>
</feature>
<comment type="catalytic activity">
    <reaction evidence="1 5">
        <text>uridine(55) in tRNA = pseudouridine(55) in tRNA</text>
        <dbReference type="Rhea" id="RHEA:42532"/>
        <dbReference type="Rhea" id="RHEA-COMP:10101"/>
        <dbReference type="Rhea" id="RHEA-COMP:10102"/>
        <dbReference type="ChEBI" id="CHEBI:65314"/>
        <dbReference type="ChEBI" id="CHEBI:65315"/>
        <dbReference type="EC" id="5.4.99.25"/>
    </reaction>
</comment>
<reference evidence="8 9" key="1">
    <citation type="submission" date="2016-10" db="EMBL/GenBank/DDBJ databases">
        <authorList>
            <person name="de Groot N.N."/>
        </authorList>
    </citation>
    <scope>NUCLEOTIDE SEQUENCE [LARGE SCALE GENOMIC DNA]</scope>
    <source>
        <strain evidence="8 9">DSM 16077</strain>
    </source>
</reference>
<dbReference type="OrthoDB" id="9802309at2"/>
<dbReference type="PANTHER" id="PTHR13767">
    <property type="entry name" value="TRNA-PSEUDOURIDINE SYNTHASE"/>
    <property type="match status" value="1"/>
</dbReference>
<organism evidence="8 9">
    <name type="scientific">Maricaulis salignorans</name>
    <dbReference type="NCBI Taxonomy" id="144026"/>
    <lineage>
        <taxon>Bacteria</taxon>
        <taxon>Pseudomonadati</taxon>
        <taxon>Pseudomonadota</taxon>
        <taxon>Alphaproteobacteria</taxon>
        <taxon>Maricaulales</taxon>
        <taxon>Maricaulaceae</taxon>
        <taxon>Maricaulis</taxon>
    </lineage>
</organism>
<name>A0A1G9V1X5_9PROT</name>
<evidence type="ECO:0000256" key="3">
    <source>
        <dbReference type="ARBA" id="ARBA00022694"/>
    </source>
</evidence>
<dbReference type="NCBIfam" id="TIGR00431">
    <property type="entry name" value="TruB"/>
    <property type="match status" value="1"/>
</dbReference>
<dbReference type="GO" id="GO:1990481">
    <property type="term" value="P:mRNA pseudouridine synthesis"/>
    <property type="evidence" value="ECO:0007669"/>
    <property type="project" value="TreeGrafter"/>
</dbReference>
<evidence type="ECO:0000256" key="2">
    <source>
        <dbReference type="ARBA" id="ARBA00005642"/>
    </source>
</evidence>
<protein>
    <recommendedName>
        <fullName evidence="5">tRNA pseudouridine synthase B</fullName>
        <ecNumber evidence="5">5.4.99.25</ecNumber>
    </recommendedName>
    <alternativeName>
        <fullName evidence="5">tRNA pseudouridine(55) synthase</fullName>
        <shortName evidence="5">Psi55 synthase</shortName>
    </alternativeName>
    <alternativeName>
        <fullName evidence="5">tRNA pseudouridylate synthase</fullName>
    </alternativeName>
    <alternativeName>
        <fullName evidence="5">tRNA-uridine isomerase</fullName>
    </alternativeName>
</protein>
<feature type="domain" description="tRNA pseudouridylate synthase B C-terminal" evidence="7">
    <location>
        <begin position="181"/>
        <end position="239"/>
    </location>
</feature>
<dbReference type="Proteomes" id="UP000199759">
    <property type="component" value="Unassembled WGS sequence"/>
</dbReference>
<evidence type="ECO:0000256" key="5">
    <source>
        <dbReference type="HAMAP-Rule" id="MF_01080"/>
    </source>
</evidence>
<dbReference type="EC" id="5.4.99.25" evidence="5"/>
<accession>A0A1G9V1X5</accession>
<evidence type="ECO:0000256" key="4">
    <source>
        <dbReference type="ARBA" id="ARBA00023235"/>
    </source>
</evidence>
<gene>
    <name evidence="5" type="primary">truB</name>
    <name evidence="8" type="ORF">SAMN04488568_11753</name>
</gene>
<sequence length="324" mass="34901">MARKNKGQDIHGWVILDKPFDMTSTQAVSAVRRIFDANKAGHAGTLDPLATGILPIALGEATKTVPFTMEGAKVYRFTVKWGERTDTLDAEGAVIATSEVRPQRSAIEAVLPDFTGEIQQIPPIYSAIRVNGERAYDLARDGEEVELEARAIRIDALELVDCPDADHAVFEMRCGKGSYVRAMARDIAHALGSEGHVVALRRLVVGGFVEAESTTLDGLREMAHKGAASEALLPVQTALDDIPALAITGEEASNLKLGRSIVLLPRQAQELKALRRPLMIAGKDCSFMALATLDGQAVALGEARAGRFQPVRVFNLPLTGVDRV</sequence>
<dbReference type="EMBL" id="FNHG01000017">
    <property type="protein sequence ID" value="SDM66128.1"/>
    <property type="molecule type" value="Genomic_DNA"/>
</dbReference>
<evidence type="ECO:0000259" key="6">
    <source>
        <dbReference type="Pfam" id="PF01509"/>
    </source>
</evidence>